<evidence type="ECO:0000256" key="2">
    <source>
        <dbReference type="SAM" id="Phobius"/>
    </source>
</evidence>
<feature type="transmembrane region" description="Helical" evidence="2">
    <location>
        <begin position="122"/>
        <end position="146"/>
    </location>
</feature>
<dbReference type="RefSeq" id="WP_329075724.1">
    <property type="nucleotide sequence ID" value="NZ_CP109495.1"/>
</dbReference>
<feature type="compositionally biased region" description="Low complexity" evidence="1">
    <location>
        <begin position="52"/>
        <end position="63"/>
    </location>
</feature>
<reference evidence="3" key="1">
    <citation type="submission" date="2022-10" db="EMBL/GenBank/DDBJ databases">
        <title>The complete genomes of actinobacterial strains from the NBC collection.</title>
        <authorList>
            <person name="Joergensen T.S."/>
            <person name="Alvarez Arevalo M."/>
            <person name="Sterndorff E.B."/>
            <person name="Faurdal D."/>
            <person name="Vuksanovic O."/>
            <person name="Mourched A.-S."/>
            <person name="Charusanti P."/>
            <person name="Shaw S."/>
            <person name="Blin K."/>
            <person name="Weber T."/>
        </authorList>
    </citation>
    <scope>NUCLEOTIDE SEQUENCE</scope>
    <source>
        <strain evidence="3">NBC_01432</strain>
    </source>
</reference>
<evidence type="ECO:0000256" key="1">
    <source>
        <dbReference type="SAM" id="MobiDB-lite"/>
    </source>
</evidence>
<feature type="transmembrane region" description="Helical" evidence="2">
    <location>
        <begin position="173"/>
        <end position="194"/>
    </location>
</feature>
<dbReference type="EMBL" id="CP109495">
    <property type="protein sequence ID" value="WUX52042.1"/>
    <property type="molecule type" value="Genomic_DNA"/>
</dbReference>
<feature type="compositionally biased region" description="Pro residues" evidence="1">
    <location>
        <begin position="15"/>
        <end position="38"/>
    </location>
</feature>
<organism evidence="3 4">
    <name type="scientific">Streptomyces niveus</name>
    <name type="common">Streptomyces spheroides</name>
    <dbReference type="NCBI Taxonomy" id="193462"/>
    <lineage>
        <taxon>Bacteria</taxon>
        <taxon>Bacillati</taxon>
        <taxon>Actinomycetota</taxon>
        <taxon>Actinomycetes</taxon>
        <taxon>Kitasatosporales</taxon>
        <taxon>Streptomycetaceae</taxon>
        <taxon>Streptomyces</taxon>
    </lineage>
</organism>
<accession>A0ABZ1ZZZ9</accession>
<feature type="region of interest" description="Disordered" evidence="1">
    <location>
        <begin position="1"/>
        <end position="76"/>
    </location>
</feature>
<feature type="transmembrane region" description="Helical" evidence="2">
    <location>
        <begin position="236"/>
        <end position="255"/>
    </location>
</feature>
<dbReference type="Proteomes" id="UP001432209">
    <property type="component" value="Chromosome"/>
</dbReference>
<gene>
    <name evidence="3" type="ORF">OG442_11170</name>
</gene>
<keyword evidence="2" id="KW-0812">Transmembrane</keyword>
<keyword evidence="2" id="KW-1133">Transmembrane helix</keyword>
<keyword evidence="4" id="KW-1185">Reference proteome</keyword>
<dbReference type="SUPFAM" id="SSF52540">
    <property type="entry name" value="P-loop containing nucleoside triphosphate hydrolases"/>
    <property type="match status" value="1"/>
</dbReference>
<evidence type="ECO:0000313" key="3">
    <source>
        <dbReference type="EMBL" id="WUX52042.1"/>
    </source>
</evidence>
<dbReference type="InterPro" id="IPR027417">
    <property type="entry name" value="P-loop_NTPase"/>
</dbReference>
<evidence type="ECO:0000313" key="4">
    <source>
        <dbReference type="Proteomes" id="UP001432209"/>
    </source>
</evidence>
<proteinExistence type="predicted"/>
<sequence>MNTDGTHDSRGTRPNPVPRPAGPPPQPPTPPPSAPPPSASSESPVAQPPVSAPSGHPAPSVSPALPPSPTHAPAPGIGASVAEWLRIPRPQAEPGIWRLGHRPRPPEAPQQVPARQLFSGALVAYLCGWLVWSLLWNGYLGGWWFFADRWWLLPIQWLTPESWRSKDSPNVELYVVASYLYYALVVGLLAVGFGRIGNWNEVWRRYGVPLWPLFVLLPGFWREMPRTVDWLTWVSNIYYVLLVAAVLAVVGRAGTWPPVRRRLGMATEDAPPPPPPAEADPADWPELRAAGLTEAAAKLAEAVQRGTLSDVDYARIRRAWQGVRTRPERLPAFTDTVRAHGAGACAHPSGERDLPLRTANHDLATGQVRIGTVADHPRNPYARRTTGLALEPGLLGTSLLAVGPAGSGKTVRLVRPVVESLCLQALANRAAVVAVTAYGAALAPDDSFDLVIAVGRPGATHDLDLYGSADDPDEAARTLSEALVGDLAAGLPGGDRRRAATALAQLIGPYRSVHGHFPAVPELRELIGGSPAAAQGLRTALESSDDPGAAAQLRELDARERQSTRGDDIGVLLAERLAFLDRPAFGEFFRTDGRGRSFSLGAIEHPLRVRIDLPERGHAEASRIIARLLLAQFTDAALARTDRSLFACLVLDDATYTVTGDSVRAIQRLRSANAGVVLPLRTLEDVPDPLRGPLLGAVGCRMAFSGLGPWDGGRFAESWGTEWVQTRDVTNRQIISDEPLTKALHFMRRLVTGKAATAEAVTVREVERERWSASELAHSVPAGHAVLSLTTVGGEHAPPMLVDLRT</sequence>
<protein>
    <submittedName>
        <fullName evidence="3">ATP/GTP-binding protein</fullName>
    </submittedName>
</protein>
<feature type="compositionally biased region" description="Basic and acidic residues" evidence="1">
    <location>
        <begin position="1"/>
        <end position="11"/>
    </location>
</feature>
<feature type="region of interest" description="Disordered" evidence="1">
    <location>
        <begin position="264"/>
        <end position="283"/>
    </location>
</feature>
<keyword evidence="2" id="KW-0472">Membrane</keyword>
<name>A0ABZ1ZZZ9_STRNV</name>